<feature type="coiled-coil region" evidence="1">
    <location>
        <begin position="2335"/>
        <end position="3100"/>
    </location>
</feature>
<feature type="coiled-coil region" evidence="1">
    <location>
        <begin position="1979"/>
        <end position="2121"/>
    </location>
</feature>
<organism evidence="3">
    <name type="scientific">Eutreptiella gymnastica</name>
    <dbReference type="NCBI Taxonomy" id="73025"/>
    <lineage>
        <taxon>Eukaryota</taxon>
        <taxon>Discoba</taxon>
        <taxon>Euglenozoa</taxon>
        <taxon>Euglenida</taxon>
        <taxon>Spirocuta</taxon>
        <taxon>Euglenophyceae</taxon>
        <taxon>Eutreptiales</taxon>
        <taxon>Eutreptiaceae</taxon>
        <taxon>Eutreptiella</taxon>
    </lineage>
</organism>
<dbReference type="GO" id="GO:0000793">
    <property type="term" value="C:condensed chromosome"/>
    <property type="evidence" value="ECO:0007669"/>
    <property type="project" value="TreeGrafter"/>
</dbReference>
<accession>A0A7S1IW52</accession>
<dbReference type="PANTHER" id="PTHR43941:SF1">
    <property type="entry name" value="STRUCTURAL MAINTENANCE OF CHROMOSOMES PROTEIN 2"/>
    <property type="match status" value="1"/>
</dbReference>
<dbReference type="Gene3D" id="1.10.287.1490">
    <property type="match status" value="4"/>
</dbReference>
<feature type="coiled-coil region" evidence="1">
    <location>
        <begin position="1839"/>
        <end position="1950"/>
    </location>
</feature>
<proteinExistence type="predicted"/>
<dbReference type="GO" id="GO:0003682">
    <property type="term" value="F:chromatin binding"/>
    <property type="evidence" value="ECO:0007669"/>
    <property type="project" value="TreeGrafter"/>
</dbReference>
<feature type="coiled-coil region" evidence="1">
    <location>
        <begin position="4224"/>
        <end position="4349"/>
    </location>
</feature>
<feature type="coiled-coil region" evidence="1">
    <location>
        <begin position="81"/>
        <end position="115"/>
    </location>
</feature>
<gene>
    <name evidence="3" type="ORF">EGYM00392_LOCUS35407</name>
</gene>
<sequence length="5293" mass="597619">MVEGERVRWLETQIDDLRTSLQLSEDANRYLKEEVEQYQSEVLKLRTALQASEESCELLQGQINKLSDIVAKQRASEEQRANDTNHLLEEKDKELVGLEDQIAKLMGDLAAERSKRIEQGSVNGPSRQRVLEEEALHLNEEIRRLCMNHALEKQGWKDKFKESDTQVSLLKAEIKNLVVELEDLRGPPSLIEPRASSVASSEGFKGHDTSMVGMYDSITERHVEVVQRHIQSYDDAKARSELALQVKENKTLRSQLLEQSIAHNNTQHSLKASEDHCERLKEEIADVRKKLYAQEDTIIEAERAKGILQAKENEIARVLAQMKSLTMATRAEEDARRDAEATAKAAQQRALDLESQLKILATEAQDLRHSANSKGSEVTQLVDQVTALTELLRDEDRRLEHSNNKRQRELELEVERLRLDLEQCHATYTKDLRHKEEKIEDLAQKYLVELQHKAAEVTRVEKLRSNAEATAEQVRRELGTQKDQVRDASRKIDQLEIDNTSLERQIKDITFQLENANAESNRSKNAIQMFEHTKVHLEEQIEDFQRALANDEARKLELEHLIGAMESKEGEIGRLSLQIIQLTNSIRETQKESHEKDSTIAILRTQEMLLKADVEKLKADLTNLHDMRGKDAELHAQALRDQKAHVYAEHVQAIEWELNQRNRELENATIEVKKVHAELVAKGQELSQIQLKTKAQSERLHEAALEQAVLQQQLRNAEQASKQSEAQVVFLTAQFAEWKDEHQKQMEDRELQWLESQQQMQTLTVAAKDADRLLVELDILRRRDLEATALQKQLHEATTTISTLRTESRHQKESLESELQGHKLTKEQQERLIQQLQAQLTQQSDQVTKLSTRLEQVSSQLELTQSKCKEAEQAALEDRRMLWETEQSLCHVQEQNEKLQEQMGMLQSQVRAASKDAGLVEAKDAEIQRLVLSCKADAVDKVSVMELSTKLRILEDTLQEKINMIDQLKAQIKDSELRMHKKQAEWELFQEDVRTTARKNASLTQQLQQAQETQVQQLSKINRLEEALQSQLEDQKQLAYQHRKEGAEMERLKVALEYSEENISELKKQVADLLQKLCGSEAHGRDAAKLAGALEATQQEVATRDTQLSAMQARLADLERECATAAATQLRLQDQTAHLTQELQAKEEASAQAQRNMMAQLEQLRELMHQKDEDLEKLRDQAKASAAVVHTLRGDVAQSAAEIVVAEGIAQEKTEALTIVTKQLEERDAQVENLEMKCSAMESNLLQLELDKEDLLEKVGELETEVEQNAALLTQLQTKVVRKEEDSGMWESKARETEAALAEHRKALHSCQESNTTVLQQNTELMGRLAELDKLAEDGVRMVGVVQAKDAEIARLEIQVRDYRALEATCKGMDHREQALRETIAQLKQELQDTKVALQAVQAARSEDQAQSTIAIDRKQVQVERLLLQTSEAEAANANHETKFADLSTQLAAVQQMLQVEKDENEKLHHKVLELESSSCTLQHCIDDLESASRVSAVEVSDLHRQLREAHAEVEKEVIKVAAGVAALDAAHEKHAILQAQIQSGNLATEKLQAAVASAERQVMNLQEQNAGLITKLLDAEERVRDGSKLIAALELKDVELRRLEDQTQALHQELKESGATIVDAKSANNILESEMNQWKAKAAAAETAMMKADSTAQENSSKLWGLIQERTMQVEDLQQRLDASSDRISGLSMSQARLEAEVSNANATAQRGNDDLARAVAEVAQRDRQLLELQEKMANVEGVLKSEQHKKEQLSEELKLANTQVQGAADRTAVLQANVEARDATIQGLQSRLEDRDRAVQEHKQSVQLQTDQVNQVQAHNGMLQKRIQELEGVAGLVAAKDDEIKRLEQSLRDMHEAAAVQRVHEAAFSAAQQRQQELEKVANDMRAQLHARDKAAAALHASQEAQRAKAEAAIDKKEEAMERLRRQLQESENTKAQQEILATELAAKLDSSYQAIQDRQQMIDKLQSQIVSHTASAEKQHIQFEKLKDELRDSRTEVSDLKHQLQRSSLAVGTSERQVEDLKKQLSVSEERGRDAAKLSGALEATQMEVARLEAALQLANDRLRQEEKDNTSAHQGMKVLQDEVERLKGEILNKNNAIQQMEASATNQANELRRTLQQRDEDGKLLQEQVKALGQAIGDLKAHAAQSTAELKIAQATIQGHVEEAQKLRGQLEDRVATIAELQQGMSGLEADTRSQASQLDDTKLMLQEANEKLETSRNQIAQLQATVGVKDGKIEALASKLKDLEVHHQDKDTSLRDANTVITKLRDQNDQLTAHISELEADALEAAHNAGQLVAKDSEIGRLAEEVAALREDAEDRNASELALAAGMRRQQELENDVERLHVELQNRDKALDRAHEQISKANAAMENNEGALERLHQQVMAAEEAKSKERALGAELSGKLNAAQGKLADMSDQIKELQKQVRSQGEDVIQAKGQNEGLQDDLRAAELGNVDLQRQLQQVNQALTDQSARVSQLERTLGEVQAENKRMTTDAREDSSEISRLSQSLVNAEADIARSEKEIQELREKLSISDERARESAKLSGALSTTQNEVARLEAALKSVSDSLRQEEKGRIIAQEMARSLQIECEKQKSELSNKISAMERMEANAKEHADQLKQTLQRREHDLTKLQEEIKALGTENRNLVSEAAQSASDLKIAQAASESQATECQRLKAVVEDREARISQLQIEAAALQADARHQALQIDDLTRRMEDLREKLDASRKETADQRDALGSRDTKVELLASELQAAQKTSADLESSLKGSTAEISKIRDQNDQLSARIMELEAGAREASRTAGMMDAKDSEIARLAHELAALHEDVEDKHATEAALAAAMRRQQDLEGEASKLSGALAAKENELMRLEGEFKSKSDDLREVEKASISAQEAIKRLMYEIEKMNADLSTKTAAMERLEASANEGAKELKEVIKQRDNDIKELRQQNKASENTAADLRDKAFQSAADLKIAKAAADASMEEATKLKDLLKERAETITELLQQVASLESMTRNQAIQIDDLKNRLQDAQGKLEASSTRAAELEASAAAQDGEVQLLASKLQDAQNNMEDRVQSLKANDEAISNMRDQNAALSARITELEAEAREAARNSGLVDAKDVEIGRLSQELAGMRADLEEQRGTEVALAAAVRRQQDLENQLERLTGELQSRDKASSRLQLSLEDQIAKAGAANDKHQQDQEQLRREIIATENAKSQEQARNAELSAKMAVAQEKLSDRQAQIENLQEQIEERDLDIQNLKTEKDTLAEEIKSGAFQLADVSRQLQHANEAVQQERERVVQLDNALKNSQAEVKQLAAEAREDAADMSRLKQALENAEVYHAKSEMQIAELKEKLSDAEERGREASRLSGALTMAQAEIERLSNTLKATSDSLQMEQKENSAAQERASALQDDLDNLQIEMMQKVRSMEQIEAEDKENAEQLKHGLQQCYNELDQLRTQLKAAWDTVAELKGDKVQLAAQVSIAEAAAADQAEEVQRLKAVRNDRDAKISELQQTAAGFEADARNQAVVNEDLKDKFQEVQEKFAASTQKIADLQAAAGVQNAKLEALTARLQDAERTAAERERSLRASEENASKLRDQSDRLSATVSELEAEAREAAHNAGLIAAKNEEIGRLSQELELLQEDLQAARAQEVTLATSMKRQQELEDDLQALKGDLEGRDKANAKLQDSIVEQMNKSASALEKKEEAMQKMREQIARIEEARAQEAAVNADLSRKLQANQEALTDKSNEADKRRADLNAANAEIQDLKQQNQDSASQIQSAAAEIASVKRQLEIAADQLSESQAEVKQMSAQAQDDKSEISRLGHALSNAEQNLAKSEKQNQQLSDSLRQLEKSDTLAQERVSNLHHEIERLKTELQGRDTAVEGLQTALAEQGQKLAAAAEKYQEMLEQLRQELAAAQKETNHVQALNAELSAKIQLAQDRHLDLQDQIVNLQAQMKERDTVVRDVEKQKEQLKDQVRTAAGDIADLQRQLQQATVELQQAREHAAQVEAALKDCQVQLTEMTEQTNEKSSQISQLKQALTDKEGLCAKSEEQIIELKERLSESEERAREASRLSGVLEATQADLTRLESALELATNSLRDREKENAGAQERINSLQNEIERLKADVSDKINAMERMEASAKEQSDELKHTLQQRDESVKELQEKLEACSDEVSNLKAENYKMAAELTVSQNTVTDQAAELQRTQTLLSDRDARILDLQTALSEKEVEAARNTGVLEAKDAEIQRLEQQGENLTKQVEDLNNVSQQQQAILREKEAEIKRLEADLEALHRTVESLELFGVAKDKDLNVLREQLKGVTDERDQLQEGMATMQEQMRQNEQQIADYQEQMTILQQENLQLTEESKTKDLEIERLATMSKTLEGQSAELQSCVDNLTQSLATTVEELAEAQSQIQALEQRVAQEEERASSVEASLQQEREELERLRSGMADQTAVLENVRQIGQQQAKELEEKTAQIQRMQEEVERLQADLASAQDKGHNSDQQITELAQQLKDCEQKLAEDAALAEKTMEELEDAEQKMAVQEHQYRRLIRQLKQKQGQLEELQQKMSQLQEETSSFRHRNARMAIIRSLAKIALDREAKRQQLWALFQKESPDQSSVLKKVILKNDAQTRALNQEVAAFHLRTKLDVSAQLRERRLRRQILHDTQYPKCQRWKLAVQQIISESERQDRNLTRRIGSVLRRTREHDHEGAAIEVEQKAALIDEKDKQEKSRAYNVALKKKIREFTAFFDKKKKPKLEKCKSMKEYRAVKDRLDILEEENVKLRETVQKLEPVETQLLRKEADAVALGKQLVLKSEKLAQLQEKLDTLLHETRRYRQQGTRQAIIRTIAKVNLDKREASDKMWGLFHAETQGREKALQNVVQKSANDGMVMKVELLRQQKKQRMQIESAVAQKKIRRDALRNTSYPKCQKWKSVVQMLIRQKREKTRNLLSRVESMAYRDKAALNSSLLRDAQKQKILRKERDAQKDQILKNLLFKKKVRALNKFFDGSAQQEDQEEPAPIVQKSSTVHKLRARAAEEEADKYKQTLQALPDLTEALEQALQMNTTLQEQIDRLYQEGYADSTAMTRYLAIMFEKKQKEVQDIEHHIESMKEEHRLELTKMKRLHCKMALKRALVSLAVERHHATGMWSMLQSQLRVRSKEEIARAITNAASREAELKELKDASKDRQLQRCKSILEKRKMAKEERRILIGDPALILWKKTAIQLMRDHAKKRRRWDGLSKMSVHGRRDAIQTSITEFQEAESAKAEAITNERREQNEAYKAALLKKRKMKQLNEVLSSSISSTSSEQ</sequence>
<dbReference type="GO" id="GO:0000785">
    <property type="term" value="C:chromatin"/>
    <property type="evidence" value="ECO:0007669"/>
    <property type="project" value="TreeGrafter"/>
</dbReference>
<feature type="coiled-coil region" evidence="1">
    <location>
        <begin position="263"/>
        <end position="363"/>
    </location>
</feature>
<feature type="coiled-coil region" evidence="1">
    <location>
        <begin position="4378"/>
        <end position="4566"/>
    </location>
</feature>
<feature type="region of interest" description="Disordered" evidence="2">
    <location>
        <begin position="3566"/>
        <end position="3589"/>
    </location>
</feature>
<dbReference type="SUPFAM" id="SSF90257">
    <property type="entry name" value="Myosin rod fragments"/>
    <property type="match status" value="1"/>
</dbReference>
<evidence type="ECO:0000256" key="2">
    <source>
        <dbReference type="SAM" id="MobiDB-lite"/>
    </source>
</evidence>
<dbReference type="EMBL" id="HBGA01094754">
    <property type="protein sequence ID" value="CAD9024282.1"/>
    <property type="molecule type" value="Transcribed_RNA"/>
</dbReference>
<feature type="coiled-coil region" evidence="1">
    <location>
        <begin position="1346"/>
        <end position="1404"/>
    </location>
</feature>
<evidence type="ECO:0000313" key="3">
    <source>
        <dbReference type="EMBL" id="CAD9024282.1"/>
    </source>
</evidence>
<feature type="coiled-coil region" evidence="1">
    <location>
        <begin position="1717"/>
        <end position="1772"/>
    </location>
</feature>
<feature type="coiled-coil region" evidence="1">
    <location>
        <begin position="1549"/>
        <end position="1688"/>
    </location>
</feature>
<dbReference type="GO" id="GO:0007076">
    <property type="term" value="P:mitotic chromosome condensation"/>
    <property type="evidence" value="ECO:0007669"/>
    <property type="project" value="TreeGrafter"/>
</dbReference>
<feature type="coiled-coil region" evidence="1">
    <location>
        <begin position="2259"/>
        <end position="2286"/>
    </location>
</feature>
<name>A0A7S1IW52_9EUGL</name>
<feature type="coiled-coil region" evidence="1">
    <location>
        <begin position="651"/>
        <end position="734"/>
    </location>
</feature>
<feature type="coiled-coil region" evidence="1">
    <location>
        <begin position="951"/>
        <end position="1076"/>
    </location>
</feature>
<feature type="coiled-coil region" evidence="1">
    <location>
        <begin position="4796"/>
        <end position="4823"/>
    </location>
</feature>
<feature type="coiled-coil region" evidence="1">
    <location>
        <begin position="2203"/>
        <end position="2230"/>
    </location>
</feature>
<dbReference type="PANTHER" id="PTHR43941">
    <property type="entry name" value="STRUCTURAL MAINTENANCE OF CHROMOSOMES PROTEIN 2"/>
    <property type="match status" value="1"/>
</dbReference>
<feature type="coiled-coil region" evidence="1">
    <location>
        <begin position="787"/>
        <end position="916"/>
    </location>
</feature>
<feature type="coiled-coil region" evidence="1">
    <location>
        <begin position="3877"/>
        <end position="4167"/>
    </location>
</feature>
<evidence type="ECO:0000256" key="1">
    <source>
        <dbReference type="SAM" id="Coils"/>
    </source>
</evidence>
<feature type="coiled-coil region" evidence="1">
    <location>
        <begin position="1217"/>
        <end position="1265"/>
    </location>
</feature>
<feature type="coiled-coil region" evidence="1">
    <location>
        <begin position="1101"/>
        <end position="1181"/>
    </location>
</feature>
<feature type="coiled-coil region" evidence="1">
    <location>
        <begin position="3135"/>
        <end position="3446"/>
    </location>
</feature>
<protein>
    <submittedName>
        <fullName evidence="3">Uncharacterized protein</fullName>
    </submittedName>
</protein>
<feature type="coiled-coil region" evidence="1">
    <location>
        <begin position="21"/>
        <end position="55"/>
    </location>
</feature>
<reference evidence="3" key="1">
    <citation type="submission" date="2021-01" db="EMBL/GenBank/DDBJ databases">
        <authorList>
            <person name="Corre E."/>
            <person name="Pelletier E."/>
            <person name="Niang G."/>
            <person name="Scheremetjew M."/>
            <person name="Finn R."/>
            <person name="Kale V."/>
            <person name="Holt S."/>
            <person name="Cochrane G."/>
            <person name="Meng A."/>
            <person name="Brown T."/>
            <person name="Cohen L."/>
        </authorList>
    </citation>
    <scope>NUCLEOTIDE SEQUENCE</scope>
    <source>
        <strain evidence="3">NIES-381</strain>
    </source>
</reference>
<feature type="coiled-coil region" evidence="1">
    <location>
        <begin position="5035"/>
        <end position="5098"/>
    </location>
</feature>
<feature type="compositionally biased region" description="Basic and acidic residues" evidence="2">
    <location>
        <begin position="3566"/>
        <end position="3588"/>
    </location>
</feature>
<keyword evidence="1" id="KW-0175">Coiled coil</keyword>
<dbReference type="GO" id="GO:0000796">
    <property type="term" value="C:condensin complex"/>
    <property type="evidence" value="ECO:0007669"/>
    <property type="project" value="TreeGrafter"/>
</dbReference>
<feature type="coiled-coil region" evidence="1">
    <location>
        <begin position="407"/>
        <end position="561"/>
    </location>
</feature>